<accession>A0ABR2L380</accession>
<reference evidence="1 2" key="1">
    <citation type="submission" date="2024-04" db="EMBL/GenBank/DDBJ databases">
        <title>Tritrichomonas musculus Genome.</title>
        <authorList>
            <person name="Alves-Ferreira E."/>
            <person name="Grigg M."/>
            <person name="Lorenzi H."/>
            <person name="Galac M."/>
        </authorList>
    </citation>
    <scope>NUCLEOTIDE SEQUENCE [LARGE SCALE GENOMIC DNA]</scope>
    <source>
        <strain evidence="1 2">EAF2021</strain>
    </source>
</reference>
<dbReference type="Proteomes" id="UP001470230">
    <property type="component" value="Unassembled WGS sequence"/>
</dbReference>
<protein>
    <submittedName>
        <fullName evidence="1">Uncharacterized protein</fullName>
    </submittedName>
</protein>
<proteinExistence type="predicted"/>
<keyword evidence="2" id="KW-1185">Reference proteome</keyword>
<gene>
    <name evidence="1" type="ORF">M9Y10_000048</name>
</gene>
<name>A0ABR2L380_9EUKA</name>
<comment type="caution">
    <text evidence="1">The sequence shown here is derived from an EMBL/GenBank/DDBJ whole genome shotgun (WGS) entry which is preliminary data.</text>
</comment>
<organism evidence="1 2">
    <name type="scientific">Tritrichomonas musculus</name>
    <dbReference type="NCBI Taxonomy" id="1915356"/>
    <lineage>
        <taxon>Eukaryota</taxon>
        <taxon>Metamonada</taxon>
        <taxon>Parabasalia</taxon>
        <taxon>Tritrichomonadida</taxon>
        <taxon>Tritrichomonadidae</taxon>
        <taxon>Tritrichomonas</taxon>
    </lineage>
</organism>
<evidence type="ECO:0000313" key="2">
    <source>
        <dbReference type="Proteomes" id="UP001470230"/>
    </source>
</evidence>
<dbReference type="EMBL" id="JAPFFF010000001">
    <property type="protein sequence ID" value="KAK8897820.1"/>
    <property type="molecule type" value="Genomic_DNA"/>
</dbReference>
<evidence type="ECO:0000313" key="1">
    <source>
        <dbReference type="EMBL" id="KAK8897820.1"/>
    </source>
</evidence>
<sequence>MINSDVRNIFCPGFGIEEIDREYQICKTKKKSLLDSLENFRKYRVDKLLKVFGIDEEEIKEWKSDYQSGGEFLGWTELEAAFWWSVCQRIYRFDGKYEIDYLVKIIEIRDPLTDIVSFRGISYHQEMVKFYLEMNDDILNINFDILTGLIQNQDLNAIVNYFRSKITRTSPVGNQIICPKELFDIRVWDYYQDAANNTIKDVFSKLKLLEEKFNELGALGWKNAYIVYTWTFYKLREQNIRYLEPDTAYQIMENLVKLLTTLGTDDCLKLIYVPEIEATYNAITKLTDTQITSFRIDTEKSKNKEKNFRSSENKEKSNL</sequence>